<dbReference type="Pfam" id="PF14508">
    <property type="entry name" value="GH97_N"/>
    <property type="match status" value="1"/>
</dbReference>
<gene>
    <name evidence="8" type="ORF">ACFSR3_15875</name>
</gene>
<dbReference type="Pfam" id="PF10566">
    <property type="entry name" value="Glyco_hydro_97"/>
    <property type="match status" value="1"/>
</dbReference>
<accession>A0ABW5NXB9</accession>
<sequence>MKNTIYKYCLAAFVFVSLSCNAQKKYTVKSPGKTNELVFSLTKSGQPQYSFSANGKSVIEPSLMGFEFQELSKMTEGFKVVTTEEHSVNQTWEQPWGEFKKVKDNHNELIVHLKEEKGDQRLVDVIFRVFDDGVGFRYHFPKQPKLGKVKIANEVTQFTFADDNDVWWIPVHRENSYYESFYRKTAMSKTDTINTPATFEMKNKLYVAIHEADLTDFASMTLLKTKGNQYKSELVPWADGVKVYAETPFNTPWRTIMVGTKPGDLVTSTLTLNLNEPSKIKDTSWIEPSKYIGVWWGIHLDHYTWGQGAKHGATTKITKDYIDFAAKHKLDGVLVEGWNYGWDGDWTADGSTFSFLKPYPDFDIEEITRYGASKNVRLIGHHETAGATKHYESQMEEAFKMYNRYGVNCVKTGYVNKYLDKKEWHDSQYGVRHYRKVIETAAKYHIMIDNHEPVKGTGLQRTYPNLMAQEGGRGQEYDAWSADGGNTPEHTTIMPFTRMLAGPMDFTPGTFDFSYKTPSGAKVQSTVAKQLALYVIMFSPLQMASDLPENYEGKPEFEFIKQVPCIWSETKVPDAKIGDYVVMARKDWKGNDWYVGAITNKDSRKLTLALDFLEPGKTYMAEIYADGAGADYKSNPYPVSISSKKVDSKTALELNLAAGGGTAVKFKQIAN</sequence>
<keyword evidence="4" id="KW-0732">Signal</keyword>
<keyword evidence="8" id="KW-0378">Hydrolase</keyword>
<keyword evidence="8" id="KW-0326">Glycosidase</keyword>
<dbReference type="SUPFAM" id="SSF51445">
    <property type="entry name" value="(Trans)glycosidases"/>
    <property type="match status" value="1"/>
</dbReference>
<comment type="cofactor">
    <cofactor evidence="1">
        <name>Ca(2+)</name>
        <dbReference type="ChEBI" id="CHEBI:29108"/>
    </cofactor>
</comment>
<feature type="chain" id="PRO_5045419530" evidence="4">
    <location>
        <begin position="23"/>
        <end position="671"/>
    </location>
</feature>
<protein>
    <submittedName>
        <fullName evidence="8">Glycoside hydrolase family 97 protein</fullName>
        <ecNumber evidence="8">3.2.1.-</ecNumber>
    </submittedName>
</protein>
<evidence type="ECO:0000256" key="4">
    <source>
        <dbReference type="SAM" id="SignalP"/>
    </source>
</evidence>
<feature type="domain" description="Glycosyl-hydrolase 97 catalytic" evidence="5">
    <location>
        <begin position="295"/>
        <end position="471"/>
    </location>
</feature>
<dbReference type="InterPro" id="IPR014718">
    <property type="entry name" value="GH-type_carb-bd"/>
</dbReference>
<evidence type="ECO:0000259" key="5">
    <source>
        <dbReference type="Pfam" id="PF10566"/>
    </source>
</evidence>
<dbReference type="Proteomes" id="UP001597480">
    <property type="component" value="Unassembled WGS sequence"/>
</dbReference>
<dbReference type="InterPro" id="IPR029486">
    <property type="entry name" value="GH97_N"/>
</dbReference>
<dbReference type="PANTHER" id="PTHR35803:SF1">
    <property type="entry name" value="GLUCAN 1,4-ALPHA-GLUCOSIDASE SUSB"/>
    <property type="match status" value="1"/>
</dbReference>
<dbReference type="Gene3D" id="2.70.98.10">
    <property type="match status" value="1"/>
</dbReference>
<dbReference type="InterPro" id="IPR052720">
    <property type="entry name" value="Glycosyl_hydrolase_97"/>
</dbReference>
<organism evidence="8 9">
    <name type="scientific">Flavobacterium suzhouense</name>
    <dbReference type="NCBI Taxonomy" id="1529638"/>
    <lineage>
        <taxon>Bacteria</taxon>
        <taxon>Pseudomonadati</taxon>
        <taxon>Bacteroidota</taxon>
        <taxon>Flavobacteriia</taxon>
        <taxon>Flavobacteriales</taxon>
        <taxon>Flavobacteriaceae</taxon>
        <taxon>Flavobacterium</taxon>
    </lineage>
</organism>
<feature type="domain" description="Glycosyl-hydrolase 97 N-terminal" evidence="6">
    <location>
        <begin position="28"/>
        <end position="277"/>
    </location>
</feature>
<dbReference type="Gene3D" id="3.20.20.70">
    <property type="entry name" value="Aldolase class I"/>
    <property type="match status" value="1"/>
</dbReference>
<feature type="domain" description="Glycosyl-hydrolase 97 C-terminal oligomerisation" evidence="7">
    <location>
        <begin position="567"/>
        <end position="667"/>
    </location>
</feature>
<evidence type="ECO:0000313" key="9">
    <source>
        <dbReference type="Proteomes" id="UP001597480"/>
    </source>
</evidence>
<comment type="caution">
    <text evidence="8">The sequence shown here is derived from an EMBL/GenBank/DDBJ whole genome shotgun (WGS) entry which is preliminary data.</text>
</comment>
<dbReference type="InterPro" id="IPR013785">
    <property type="entry name" value="Aldolase_TIM"/>
</dbReference>
<evidence type="ECO:0000259" key="7">
    <source>
        <dbReference type="Pfam" id="PF14509"/>
    </source>
</evidence>
<evidence type="ECO:0000256" key="1">
    <source>
        <dbReference type="ARBA" id="ARBA00001913"/>
    </source>
</evidence>
<evidence type="ECO:0000256" key="3">
    <source>
        <dbReference type="ARBA" id="ARBA00022837"/>
    </source>
</evidence>
<keyword evidence="9" id="KW-1185">Reference proteome</keyword>
<dbReference type="EC" id="3.2.1.-" evidence="8"/>
<comment type="subunit">
    <text evidence="2">Monomer.</text>
</comment>
<dbReference type="GO" id="GO:0016798">
    <property type="term" value="F:hydrolase activity, acting on glycosyl bonds"/>
    <property type="evidence" value="ECO:0007669"/>
    <property type="project" value="UniProtKB-KW"/>
</dbReference>
<evidence type="ECO:0000256" key="2">
    <source>
        <dbReference type="ARBA" id="ARBA00011245"/>
    </source>
</evidence>
<dbReference type="RefSeq" id="WP_379822374.1">
    <property type="nucleotide sequence ID" value="NZ_JBHUMD010000030.1"/>
</dbReference>
<dbReference type="InterPro" id="IPR029483">
    <property type="entry name" value="GH97_C"/>
</dbReference>
<reference evidence="9" key="1">
    <citation type="journal article" date="2019" name="Int. J. Syst. Evol. Microbiol.">
        <title>The Global Catalogue of Microorganisms (GCM) 10K type strain sequencing project: providing services to taxonomists for standard genome sequencing and annotation.</title>
        <authorList>
            <consortium name="The Broad Institute Genomics Platform"/>
            <consortium name="The Broad Institute Genome Sequencing Center for Infectious Disease"/>
            <person name="Wu L."/>
            <person name="Ma J."/>
        </authorList>
    </citation>
    <scope>NUCLEOTIDE SEQUENCE [LARGE SCALE GENOMIC DNA]</scope>
    <source>
        <strain evidence="9">KCTC 42107</strain>
    </source>
</reference>
<dbReference type="EMBL" id="JBHUMD010000030">
    <property type="protein sequence ID" value="MFD2603544.1"/>
    <property type="molecule type" value="Genomic_DNA"/>
</dbReference>
<proteinExistence type="predicted"/>
<dbReference type="InterPro" id="IPR017853">
    <property type="entry name" value="GH"/>
</dbReference>
<evidence type="ECO:0000313" key="8">
    <source>
        <dbReference type="EMBL" id="MFD2603544.1"/>
    </source>
</evidence>
<dbReference type="PANTHER" id="PTHR35803">
    <property type="entry name" value="GLUCAN 1,4-ALPHA-GLUCOSIDASE SUSB-RELATED"/>
    <property type="match status" value="1"/>
</dbReference>
<feature type="signal peptide" evidence="4">
    <location>
        <begin position="1"/>
        <end position="22"/>
    </location>
</feature>
<dbReference type="PROSITE" id="PS51257">
    <property type="entry name" value="PROKAR_LIPOPROTEIN"/>
    <property type="match status" value="1"/>
</dbReference>
<dbReference type="Pfam" id="PF14509">
    <property type="entry name" value="GH97_C"/>
    <property type="match status" value="1"/>
</dbReference>
<keyword evidence="3" id="KW-0106">Calcium</keyword>
<name>A0ABW5NXB9_9FLAO</name>
<dbReference type="InterPro" id="IPR019563">
    <property type="entry name" value="GH97_catalytic"/>
</dbReference>
<evidence type="ECO:0000259" key="6">
    <source>
        <dbReference type="Pfam" id="PF14508"/>
    </source>
</evidence>